<dbReference type="EMBL" id="DF977452">
    <property type="protein sequence ID" value="GAP84404.1"/>
    <property type="molecule type" value="Genomic_DNA"/>
</dbReference>
<keyword evidence="3" id="KW-1185">Reference proteome</keyword>
<dbReference type="OrthoDB" id="1263307at2759"/>
<dbReference type="SUPFAM" id="SSF53474">
    <property type="entry name" value="alpha/beta-Hydrolases"/>
    <property type="match status" value="1"/>
</dbReference>
<dbReference type="OMA" id="HGSYHTP"/>
<dbReference type="Proteomes" id="UP000054516">
    <property type="component" value="Unassembled WGS sequence"/>
</dbReference>
<dbReference type="PANTHER" id="PTHR37017:SF11">
    <property type="entry name" value="ESTERASE_LIPASE_THIOESTERASE DOMAIN-CONTAINING PROTEIN"/>
    <property type="match status" value="1"/>
</dbReference>
<dbReference type="STRING" id="77044.A0A1S7UMN6"/>
<dbReference type="InterPro" id="IPR052897">
    <property type="entry name" value="Sec-Metab_Biosynth_Hydrolase"/>
</dbReference>
<gene>
    <name evidence="2" type="ORF">SAMD00023353_0702240</name>
</gene>
<dbReference type="InterPro" id="IPR029058">
    <property type="entry name" value="AB_hydrolase_fold"/>
</dbReference>
<dbReference type="Pfam" id="PF12697">
    <property type="entry name" value="Abhydrolase_6"/>
    <property type="match status" value="1"/>
</dbReference>
<protein>
    <submittedName>
        <fullName evidence="2">Putative alpha beta-hydrolase protein</fullName>
    </submittedName>
</protein>
<dbReference type="InterPro" id="IPR000073">
    <property type="entry name" value="AB_hydrolase_1"/>
</dbReference>
<dbReference type="PANTHER" id="PTHR37017">
    <property type="entry name" value="AB HYDROLASE-1 DOMAIN-CONTAINING PROTEIN-RELATED"/>
    <property type="match status" value="1"/>
</dbReference>
<sequence>MPLESDIAVLICHGSYHTPAPYMPLIESLKASGIAAYCPQLPTSDLTKLNVGDPNNPDFERQAPEGGYPQGTEDAEVVDGVLHQLVADQGKRVLVVGHSSGGWVATEVAKPELQAKARKDKGLTGGVIGLFYIGALIVPVGESITSFFQPKDGSFVTPPFIKFHKHGNAGLACPVNAEKFFFNDLEPDVARKWAATLTASPVLATKLSNDAYSALPCAYLILEDDLTLPKDYQEGIVALQAQKTGPFSLYHCPAGHSPHLSWTHGTAEVIQNFIKKIED</sequence>
<evidence type="ECO:0000259" key="1">
    <source>
        <dbReference type="Pfam" id="PF12697"/>
    </source>
</evidence>
<feature type="domain" description="AB hydrolase-1" evidence="1">
    <location>
        <begin position="9"/>
        <end position="268"/>
    </location>
</feature>
<evidence type="ECO:0000313" key="2">
    <source>
        <dbReference type="EMBL" id="GAP84404.1"/>
    </source>
</evidence>
<dbReference type="AlphaFoldDB" id="A0A1S7UMN6"/>
<dbReference type="Gene3D" id="3.40.50.1820">
    <property type="entry name" value="alpha/beta hydrolase"/>
    <property type="match status" value="1"/>
</dbReference>
<evidence type="ECO:0000313" key="3">
    <source>
        <dbReference type="Proteomes" id="UP000054516"/>
    </source>
</evidence>
<accession>A0A1S7UMN6</accession>
<keyword evidence="2" id="KW-0378">Hydrolase</keyword>
<organism evidence="2">
    <name type="scientific">Rosellinia necatrix</name>
    <name type="common">White root-rot fungus</name>
    <dbReference type="NCBI Taxonomy" id="77044"/>
    <lineage>
        <taxon>Eukaryota</taxon>
        <taxon>Fungi</taxon>
        <taxon>Dikarya</taxon>
        <taxon>Ascomycota</taxon>
        <taxon>Pezizomycotina</taxon>
        <taxon>Sordariomycetes</taxon>
        <taxon>Xylariomycetidae</taxon>
        <taxon>Xylariales</taxon>
        <taxon>Xylariaceae</taxon>
        <taxon>Rosellinia</taxon>
    </lineage>
</organism>
<name>A0A1S7UMN6_ROSNE</name>
<dbReference type="GO" id="GO:0016787">
    <property type="term" value="F:hydrolase activity"/>
    <property type="evidence" value="ECO:0007669"/>
    <property type="project" value="UniProtKB-KW"/>
</dbReference>
<proteinExistence type="predicted"/>
<reference evidence="2" key="1">
    <citation type="submission" date="2016-03" db="EMBL/GenBank/DDBJ databases">
        <title>Draft genome sequence of Rosellinia necatrix.</title>
        <authorList>
            <person name="Kanematsu S."/>
        </authorList>
    </citation>
    <scope>NUCLEOTIDE SEQUENCE [LARGE SCALE GENOMIC DNA]</scope>
    <source>
        <strain evidence="2">W97</strain>
    </source>
</reference>